<dbReference type="EMBL" id="CAMGYJ010000004">
    <property type="protein sequence ID" value="CAI0400996.1"/>
    <property type="molecule type" value="Genomic_DNA"/>
</dbReference>
<organism evidence="2 3">
    <name type="scientific">Linum tenue</name>
    <dbReference type="NCBI Taxonomy" id="586396"/>
    <lineage>
        <taxon>Eukaryota</taxon>
        <taxon>Viridiplantae</taxon>
        <taxon>Streptophyta</taxon>
        <taxon>Embryophyta</taxon>
        <taxon>Tracheophyta</taxon>
        <taxon>Spermatophyta</taxon>
        <taxon>Magnoliopsida</taxon>
        <taxon>eudicotyledons</taxon>
        <taxon>Gunneridae</taxon>
        <taxon>Pentapetalae</taxon>
        <taxon>rosids</taxon>
        <taxon>fabids</taxon>
        <taxon>Malpighiales</taxon>
        <taxon>Linaceae</taxon>
        <taxon>Linum</taxon>
    </lineage>
</organism>
<feature type="region of interest" description="Disordered" evidence="1">
    <location>
        <begin position="1"/>
        <end position="48"/>
    </location>
</feature>
<feature type="compositionally biased region" description="Polar residues" evidence="1">
    <location>
        <begin position="26"/>
        <end position="35"/>
    </location>
</feature>
<name>A0AAV0ITI7_9ROSI</name>
<proteinExistence type="predicted"/>
<gene>
    <name evidence="2" type="ORF">LITE_LOCUS10998</name>
</gene>
<feature type="non-terminal residue" evidence="2">
    <location>
        <position position="1"/>
    </location>
</feature>
<reference evidence="2" key="1">
    <citation type="submission" date="2022-08" db="EMBL/GenBank/DDBJ databases">
        <authorList>
            <person name="Gutierrez-Valencia J."/>
        </authorList>
    </citation>
    <scope>NUCLEOTIDE SEQUENCE</scope>
</reference>
<evidence type="ECO:0000313" key="2">
    <source>
        <dbReference type="EMBL" id="CAI0400996.1"/>
    </source>
</evidence>
<accession>A0AAV0ITI7</accession>
<keyword evidence="3" id="KW-1185">Reference proteome</keyword>
<feature type="compositionally biased region" description="Basic and acidic residues" evidence="1">
    <location>
        <begin position="37"/>
        <end position="48"/>
    </location>
</feature>
<evidence type="ECO:0000313" key="3">
    <source>
        <dbReference type="Proteomes" id="UP001154282"/>
    </source>
</evidence>
<dbReference type="AlphaFoldDB" id="A0AAV0ITI7"/>
<sequence>GDPGVVDFNQASKPWYHRVEDDPRSTPVSTKSNLDVGQRRTEPPKFET</sequence>
<evidence type="ECO:0000256" key="1">
    <source>
        <dbReference type="SAM" id="MobiDB-lite"/>
    </source>
</evidence>
<dbReference type="Proteomes" id="UP001154282">
    <property type="component" value="Unassembled WGS sequence"/>
</dbReference>
<comment type="caution">
    <text evidence="2">The sequence shown here is derived from an EMBL/GenBank/DDBJ whole genome shotgun (WGS) entry which is preliminary data.</text>
</comment>
<protein>
    <submittedName>
        <fullName evidence="2">Uncharacterized protein</fullName>
    </submittedName>
</protein>